<feature type="domain" description="Aminoglycoside phosphotransferase" evidence="1">
    <location>
        <begin position="133"/>
        <end position="223"/>
    </location>
</feature>
<dbReference type="SUPFAM" id="SSF56112">
    <property type="entry name" value="Protein kinase-like (PK-like)"/>
    <property type="match status" value="1"/>
</dbReference>
<dbReference type="AlphaFoldDB" id="A0A4R1CHT8"/>
<reference evidence="2 3" key="1">
    <citation type="submission" date="2019-03" db="EMBL/GenBank/DDBJ databases">
        <authorList>
            <person name="Kim M.K.M."/>
        </authorList>
    </citation>
    <scope>NUCLEOTIDE SEQUENCE [LARGE SCALE GENOMIC DNA]</scope>
    <source>
        <strain evidence="2 3">18JY15-6</strain>
    </source>
</reference>
<dbReference type="GO" id="GO:0016740">
    <property type="term" value="F:transferase activity"/>
    <property type="evidence" value="ECO:0007669"/>
    <property type="project" value="UniProtKB-KW"/>
</dbReference>
<protein>
    <submittedName>
        <fullName evidence="2">Phosphotransferase</fullName>
    </submittedName>
</protein>
<accession>A0A4R1CHT8</accession>
<dbReference type="EMBL" id="SJZJ01000002">
    <property type="protein sequence ID" value="TCJ30759.1"/>
    <property type="molecule type" value="Genomic_DNA"/>
</dbReference>
<proteinExistence type="predicted"/>
<dbReference type="Pfam" id="PF01636">
    <property type="entry name" value="APH"/>
    <property type="match status" value="1"/>
</dbReference>
<keyword evidence="3" id="KW-1185">Reference proteome</keyword>
<comment type="caution">
    <text evidence="2">The sequence shown here is derived from an EMBL/GenBank/DDBJ whole genome shotgun (WGS) entry which is preliminary data.</text>
</comment>
<dbReference type="Gene3D" id="3.90.1200.10">
    <property type="match status" value="1"/>
</dbReference>
<dbReference type="InterPro" id="IPR002575">
    <property type="entry name" value="Aminoglycoside_PTrfase"/>
</dbReference>
<name>A0A4R1CHT8_9ACTN</name>
<gene>
    <name evidence="2" type="ORF">EPD65_01610</name>
</gene>
<evidence type="ECO:0000313" key="2">
    <source>
        <dbReference type="EMBL" id="TCJ30759.1"/>
    </source>
</evidence>
<evidence type="ECO:0000313" key="3">
    <source>
        <dbReference type="Proteomes" id="UP000295453"/>
    </source>
</evidence>
<dbReference type="Proteomes" id="UP000295453">
    <property type="component" value="Unassembled WGS sequence"/>
</dbReference>
<keyword evidence="2" id="KW-0808">Transferase</keyword>
<organism evidence="2 3">
    <name type="scientific">Nocardioides jejuensis</name>
    <dbReference type="NCBI Taxonomy" id="2502782"/>
    <lineage>
        <taxon>Bacteria</taxon>
        <taxon>Bacillati</taxon>
        <taxon>Actinomycetota</taxon>
        <taxon>Actinomycetes</taxon>
        <taxon>Propionibacteriales</taxon>
        <taxon>Nocardioidaceae</taxon>
        <taxon>Nocardioides</taxon>
    </lineage>
</organism>
<dbReference type="OrthoDB" id="3816435at2"/>
<sequence>MWQPEAHWERLPSGMGASTLGVWRDGDLIVKRLVAPTGEDPVAPDAVGWWRRQADVAASGIVESTPGLRGPAVVRVEQDGDGLTFWYAAVTPQALPGPFVAQALGRFAGADLGSHPWLCRGQLAQRITATERRGGWSTLARTTVADLADRLWQRRGHFLTALAELPHVAQHGDPVPANLLGRDDDAVLAIDWSNLGTGPVGSDLGYWSLSAREEFDVLLEAYVSGLPEGTATIEQARLGAQVTAVYTALSRADWALARAAEGSGALAAKYRHPSVAPYLKALQRQFPQLEALI</sequence>
<dbReference type="RefSeq" id="WP_131581307.1">
    <property type="nucleotide sequence ID" value="NZ_SJZJ01000002.1"/>
</dbReference>
<evidence type="ECO:0000259" key="1">
    <source>
        <dbReference type="Pfam" id="PF01636"/>
    </source>
</evidence>
<dbReference type="InterPro" id="IPR011009">
    <property type="entry name" value="Kinase-like_dom_sf"/>
</dbReference>